<dbReference type="Proteomes" id="UP001164250">
    <property type="component" value="Chromosome 1"/>
</dbReference>
<evidence type="ECO:0000313" key="2">
    <source>
        <dbReference type="Proteomes" id="UP001164250"/>
    </source>
</evidence>
<accession>A0ACC1C9M7</accession>
<proteinExistence type="predicted"/>
<keyword evidence="2" id="KW-1185">Reference proteome</keyword>
<protein>
    <submittedName>
        <fullName evidence="1">Uncharacterized protein</fullName>
    </submittedName>
</protein>
<name>A0ACC1C9M7_9ROSI</name>
<gene>
    <name evidence="1" type="ORF">Patl1_02120</name>
</gene>
<comment type="caution">
    <text evidence="1">The sequence shown here is derived from an EMBL/GenBank/DDBJ whole genome shotgun (WGS) entry which is preliminary data.</text>
</comment>
<dbReference type="EMBL" id="CM047897">
    <property type="protein sequence ID" value="KAJ0112434.1"/>
    <property type="molecule type" value="Genomic_DNA"/>
</dbReference>
<evidence type="ECO:0000313" key="1">
    <source>
        <dbReference type="EMBL" id="KAJ0112434.1"/>
    </source>
</evidence>
<organism evidence="1 2">
    <name type="scientific">Pistacia atlantica</name>
    <dbReference type="NCBI Taxonomy" id="434234"/>
    <lineage>
        <taxon>Eukaryota</taxon>
        <taxon>Viridiplantae</taxon>
        <taxon>Streptophyta</taxon>
        <taxon>Embryophyta</taxon>
        <taxon>Tracheophyta</taxon>
        <taxon>Spermatophyta</taxon>
        <taxon>Magnoliopsida</taxon>
        <taxon>eudicotyledons</taxon>
        <taxon>Gunneridae</taxon>
        <taxon>Pentapetalae</taxon>
        <taxon>rosids</taxon>
        <taxon>malvids</taxon>
        <taxon>Sapindales</taxon>
        <taxon>Anacardiaceae</taxon>
        <taxon>Pistacia</taxon>
    </lineage>
</organism>
<reference evidence="2" key="1">
    <citation type="journal article" date="2023" name="G3 (Bethesda)">
        <title>Genome assembly and association tests identify interacting loci associated with vigor, precocity, and sex in interspecific pistachio rootstocks.</title>
        <authorList>
            <person name="Palmer W."/>
            <person name="Jacygrad E."/>
            <person name="Sagayaradj S."/>
            <person name="Cavanaugh K."/>
            <person name="Han R."/>
            <person name="Bertier L."/>
            <person name="Beede B."/>
            <person name="Kafkas S."/>
            <person name="Golino D."/>
            <person name="Preece J."/>
            <person name="Michelmore R."/>
        </authorList>
    </citation>
    <scope>NUCLEOTIDE SEQUENCE [LARGE SCALE GENOMIC DNA]</scope>
</reference>
<sequence length="284" mass="32748">MVRGVNPYLILKGYITYWISGKSGDFFRSKEMPYEIAYLLSNFSKSTLKPTDSKSLFYGLKNISNLDYSHTRLVMHFTGQIQFWIKDEMKDWSLMWSEPSDPCRVYRHCGNFGSCNSNNRVECKCLPGLKAKSPEKWNSGDFSGGCTRKNPICAANDTVYGLKMMKLDNTDIRITDMRTESECQRARYNGCQGQAYSFGKATRRDDPSGYVCWIWTQDLNDLQEEYANGGRDIYVRVAPSDIGISLFLHQNEQRSLYSVDQTQPQTGTLADDLKFEKWLINFER</sequence>